<dbReference type="GO" id="GO:0034220">
    <property type="term" value="P:monoatomic ion transmembrane transport"/>
    <property type="evidence" value="ECO:0007669"/>
    <property type="project" value="UniProtKB-KW"/>
</dbReference>
<dbReference type="WBParaSite" id="PSAMB.scaffold204size66058.g3268.t1">
    <property type="protein sequence ID" value="PSAMB.scaffold204size66058.g3268.t1"/>
    <property type="gene ID" value="PSAMB.scaffold204size66058.g3268"/>
</dbReference>
<keyword evidence="5 12" id="KW-0812">Transmembrane</keyword>
<evidence type="ECO:0000256" key="7">
    <source>
        <dbReference type="ARBA" id="ARBA00022949"/>
    </source>
</evidence>
<evidence type="ECO:0000256" key="6">
    <source>
        <dbReference type="ARBA" id="ARBA00022868"/>
    </source>
</evidence>
<dbReference type="InterPro" id="IPR000990">
    <property type="entry name" value="Innexin"/>
</dbReference>
<comment type="similarity">
    <text evidence="12">Belongs to the pannexin family.</text>
</comment>
<evidence type="ECO:0000256" key="2">
    <source>
        <dbReference type="ARBA" id="ARBA00004651"/>
    </source>
</evidence>
<dbReference type="PRINTS" id="PR01262">
    <property type="entry name" value="INNEXIN"/>
</dbReference>
<feature type="transmembrane region" description="Helical" evidence="12">
    <location>
        <begin position="98"/>
        <end position="116"/>
    </location>
</feature>
<evidence type="ECO:0000313" key="14">
    <source>
        <dbReference type="WBParaSite" id="PSAMB.scaffold204size66058.g3268.t1"/>
    </source>
</evidence>
<organism evidence="13 14">
    <name type="scientific">Plectus sambesii</name>
    <dbReference type="NCBI Taxonomy" id="2011161"/>
    <lineage>
        <taxon>Eukaryota</taxon>
        <taxon>Metazoa</taxon>
        <taxon>Ecdysozoa</taxon>
        <taxon>Nematoda</taxon>
        <taxon>Chromadorea</taxon>
        <taxon>Plectida</taxon>
        <taxon>Plectina</taxon>
        <taxon>Plectoidea</taxon>
        <taxon>Plectidae</taxon>
        <taxon>Plectus</taxon>
    </lineage>
</organism>
<dbReference type="GO" id="GO:0005886">
    <property type="term" value="C:plasma membrane"/>
    <property type="evidence" value="ECO:0007669"/>
    <property type="project" value="UniProtKB-SubCell"/>
</dbReference>
<gene>
    <name evidence="12" type="primary">inx</name>
</gene>
<keyword evidence="4" id="KW-1003">Cell membrane</keyword>
<keyword evidence="8 12" id="KW-1133">Transmembrane helix</keyword>
<evidence type="ECO:0000256" key="5">
    <source>
        <dbReference type="ARBA" id="ARBA00022692"/>
    </source>
</evidence>
<evidence type="ECO:0000256" key="11">
    <source>
        <dbReference type="ARBA" id="ARBA00023303"/>
    </source>
</evidence>
<keyword evidence="7" id="KW-0965">Cell junction</keyword>
<comment type="function">
    <text evidence="12">Structural component of the gap junctions.</text>
</comment>
<feature type="transmembrane region" description="Helical" evidence="12">
    <location>
        <begin position="26"/>
        <end position="46"/>
    </location>
</feature>
<sequence>MLAKLGDFWGKLKPQYDDDVIDRLNYIYTNFIILAFAITIAAKQFVGEPLQCWVPAQFKGGWEQYVENYCFVENTYWLSMDDAIPSVHQHREDRELQYYQWVPFVLALQALLFYLPRMVWNLLNFHTGLNITALIQTAMITKKDGDKKILKGDDIEASNIAKHFRAAVDYGRDGANRGNAISRAMSKGWGVYVTILYLVVKLLFIVNVILQFVILNHFLGPQYSWWGYDILRDLANGREWEQSGHFPRVTMCDVTVRELGNVHTWSIQCVLMINMFNEKIYLFLWWWFLAVAVLTIINFFYWLVISFVPAFSHDFVNRYLQYKGIKLGSRRGLESFVNDSLHKDGITVLRLISDNCGDLVTAEIVHHLWNIKQGNTNNAAKAPSGLSNLDGEKVRLVDSDTSHDKSGDGEFHERE</sequence>
<keyword evidence="3 12" id="KW-0813">Transport</keyword>
<evidence type="ECO:0000256" key="3">
    <source>
        <dbReference type="ARBA" id="ARBA00022448"/>
    </source>
</evidence>
<keyword evidence="6" id="KW-0303">Gap junction</keyword>
<comment type="subcellular location">
    <subcellularLocation>
        <location evidence="1">Cell junction</location>
        <location evidence="1">Gap junction</location>
    </subcellularLocation>
    <subcellularLocation>
        <location evidence="2 12">Cell membrane</location>
        <topology evidence="2 12">Multi-pass membrane protein</topology>
    </subcellularLocation>
</comment>
<evidence type="ECO:0000256" key="8">
    <source>
        <dbReference type="ARBA" id="ARBA00022989"/>
    </source>
</evidence>
<evidence type="ECO:0000256" key="1">
    <source>
        <dbReference type="ARBA" id="ARBA00004610"/>
    </source>
</evidence>
<keyword evidence="13" id="KW-1185">Reference proteome</keyword>
<keyword evidence="11 12" id="KW-0407">Ion channel</keyword>
<dbReference type="AlphaFoldDB" id="A0A914VKU8"/>
<feature type="transmembrane region" description="Helical" evidence="12">
    <location>
        <begin position="284"/>
        <end position="311"/>
    </location>
</feature>
<dbReference type="Pfam" id="PF00876">
    <property type="entry name" value="Innexin"/>
    <property type="match status" value="1"/>
</dbReference>
<dbReference type="GO" id="GO:0005243">
    <property type="term" value="F:gap junction channel activity"/>
    <property type="evidence" value="ECO:0007669"/>
    <property type="project" value="TreeGrafter"/>
</dbReference>
<evidence type="ECO:0000256" key="12">
    <source>
        <dbReference type="RuleBase" id="RU010713"/>
    </source>
</evidence>
<evidence type="ECO:0000256" key="10">
    <source>
        <dbReference type="ARBA" id="ARBA00023136"/>
    </source>
</evidence>
<dbReference type="Proteomes" id="UP000887566">
    <property type="component" value="Unplaced"/>
</dbReference>
<protein>
    <recommendedName>
        <fullName evidence="12">Innexin</fullName>
    </recommendedName>
</protein>
<reference evidence="14" key="1">
    <citation type="submission" date="2022-11" db="UniProtKB">
        <authorList>
            <consortium name="WormBaseParasite"/>
        </authorList>
    </citation>
    <scope>IDENTIFICATION</scope>
</reference>
<evidence type="ECO:0000256" key="4">
    <source>
        <dbReference type="ARBA" id="ARBA00022475"/>
    </source>
</evidence>
<evidence type="ECO:0000256" key="9">
    <source>
        <dbReference type="ARBA" id="ARBA00023065"/>
    </source>
</evidence>
<dbReference type="GO" id="GO:0005921">
    <property type="term" value="C:gap junction"/>
    <property type="evidence" value="ECO:0007669"/>
    <property type="project" value="UniProtKB-SubCell"/>
</dbReference>
<proteinExistence type="inferred from homology"/>
<keyword evidence="10 12" id="KW-0472">Membrane</keyword>
<name>A0A914VKU8_9BILA</name>
<dbReference type="PANTHER" id="PTHR11893:SF36">
    <property type="entry name" value="INNEXIN-5"/>
    <property type="match status" value="1"/>
</dbReference>
<dbReference type="PANTHER" id="PTHR11893">
    <property type="entry name" value="INNEXIN"/>
    <property type="match status" value="1"/>
</dbReference>
<accession>A0A914VKU8</accession>
<evidence type="ECO:0000313" key="13">
    <source>
        <dbReference type="Proteomes" id="UP000887566"/>
    </source>
</evidence>
<dbReference type="PROSITE" id="PS51013">
    <property type="entry name" value="PANNEXIN"/>
    <property type="match status" value="1"/>
</dbReference>
<feature type="transmembrane region" description="Helical" evidence="12">
    <location>
        <begin position="189"/>
        <end position="214"/>
    </location>
</feature>
<keyword evidence="9 12" id="KW-0406">Ion transport</keyword>